<feature type="compositionally biased region" description="Polar residues" evidence="5">
    <location>
        <begin position="423"/>
        <end position="443"/>
    </location>
</feature>
<dbReference type="InterPro" id="IPR004182">
    <property type="entry name" value="GRAM"/>
</dbReference>
<dbReference type="FunFam" id="1.10.10.750:FF:000008">
    <property type="entry name" value="TBC1 domain family member 9"/>
    <property type="match status" value="1"/>
</dbReference>
<evidence type="ECO:0000259" key="7">
    <source>
        <dbReference type="SMART" id="SM00568"/>
    </source>
</evidence>
<dbReference type="Pfam" id="PF00566">
    <property type="entry name" value="RabGAP-TBC"/>
    <property type="match status" value="1"/>
</dbReference>
<dbReference type="Gene3D" id="1.10.10.750">
    <property type="entry name" value="Ypt/Rab-GAP domain of gyp1p, domain 1"/>
    <property type="match status" value="1"/>
</dbReference>
<protein>
    <recommendedName>
        <fullName evidence="4">TBC1 domain family member 9</fullName>
    </recommendedName>
</protein>
<proteinExistence type="predicted"/>
<evidence type="ECO:0000313" key="8">
    <source>
        <dbReference type="Ensembl" id="ENSAOCP00000037491.1"/>
    </source>
</evidence>
<organism evidence="8 9">
    <name type="scientific">Amphiprion ocellaris</name>
    <name type="common">Clown anemonefish</name>
    <dbReference type="NCBI Taxonomy" id="80972"/>
    <lineage>
        <taxon>Eukaryota</taxon>
        <taxon>Metazoa</taxon>
        <taxon>Chordata</taxon>
        <taxon>Craniata</taxon>
        <taxon>Vertebrata</taxon>
        <taxon>Euteleostomi</taxon>
        <taxon>Actinopterygii</taxon>
        <taxon>Neopterygii</taxon>
        <taxon>Teleostei</taxon>
        <taxon>Neoteleostei</taxon>
        <taxon>Acanthomorphata</taxon>
        <taxon>Ovalentaria</taxon>
        <taxon>Pomacentridae</taxon>
        <taxon>Amphiprion</taxon>
    </lineage>
</organism>
<feature type="region of interest" description="Disordered" evidence="5">
    <location>
        <begin position="1036"/>
        <end position="1134"/>
    </location>
</feature>
<comment type="function">
    <text evidence="3">May act as a GTPase-activating protein for Rab family protein(s).</text>
</comment>
<dbReference type="FunFam" id="2.30.29.30:FF:000013">
    <property type="entry name" value="Putative TBC1 domain family member 8B"/>
    <property type="match status" value="1"/>
</dbReference>
<feature type="region of interest" description="Disordered" evidence="5">
    <location>
        <begin position="1159"/>
        <end position="1182"/>
    </location>
</feature>
<dbReference type="Pfam" id="PF02893">
    <property type="entry name" value="GRAM"/>
    <property type="match status" value="2"/>
</dbReference>
<evidence type="ECO:0000256" key="3">
    <source>
        <dbReference type="ARBA" id="ARBA00043879"/>
    </source>
</evidence>
<dbReference type="InterPro" id="IPR011992">
    <property type="entry name" value="EF-hand-dom_pair"/>
</dbReference>
<keyword evidence="2" id="KW-0677">Repeat</keyword>
<dbReference type="GeneTree" id="ENSGT00940000157878"/>
<dbReference type="FunFam" id="1.10.238.10:FF:000119">
    <property type="entry name" value="TBC1 domain family member 9"/>
    <property type="match status" value="1"/>
</dbReference>
<feature type="region of interest" description="Disordered" evidence="5">
    <location>
        <begin position="416"/>
        <end position="443"/>
    </location>
</feature>
<feature type="domain" description="GRAM" evidence="7">
    <location>
        <begin position="290"/>
        <end position="358"/>
    </location>
</feature>
<dbReference type="Gene3D" id="1.10.472.80">
    <property type="entry name" value="Ypt/Rab-GAP domain of gyp1p, domain 3"/>
    <property type="match status" value="1"/>
</dbReference>
<dbReference type="InterPro" id="IPR035969">
    <property type="entry name" value="Rab-GAP_TBC_sf"/>
</dbReference>
<dbReference type="Gene3D" id="1.10.8.270">
    <property type="entry name" value="putative rabgap domain of human tbc1 domain family member 14 like domains"/>
    <property type="match status" value="1"/>
</dbReference>
<sequence>MWVSPEDVLLAGALWITERANPYFILQKRKGHGDGGGGLAGLLVGTLDVVLDSSARMAPYRILYQTPDSLVYWIIAHGTSRKEITEHWEWLEHNLLQTLSIFENENDITTFVKGKVQGIIAEYNKNHDVKEDDDTDKFKEASAKFRKLFGMPEEEKLVNYYSCSYWKGKVPRQGWLYLSINHLCFYSYLLGKEAKLVVRWADITQLEKSATLLLPDVIKVSTRTNEHVFSVFLNINETFKLAEQLANIAMRQLLDNKGFEQDRSLPKLKKKSPKKVSALKRDLDARAKSERYRALFRLPKDEKLDGHTDCTLWTPFNKMHILGQMFVSTNYICFTSKEETLCSLIIPLREVTIVEKADSSNVLPSPLSISTKNRMTFLFANLKDRDFLVQRISDFLQQTTSKIYLERELNSSLNSSDDEHGSLLSSSPQHSLGSESERTFNLNDSSVPTATQALMTMYRRRSPEEFNPKLAKEFLKEQAWKNHFTEYGQGVCMYRTEKTKELVLKGIPEGMRGELWLLFSGAINEMATHPGYYEDLVEKSMGKYNLATEEIERDLHRSLPEHPAFQNEMGIAALRRVLTAYAFRNPNIGYCQAMNIVTSVLLLYAKEEEAFWLLVALCERMLPDYYNTRVVGALVDQGVFEELAREYVPQLYDCMQDLGVISTISLSWFLTLFLSVMPFESAVVVVDCFFYDGIKVIFQLALSVLHANIHQLLGCKDDGEAMTVLGRYLDSVTNKDSTLPPIPHLHSLLTDNGEPHPEVDIFKLVRSSYEKFGSIRADVIEQMRFKQRLRVIQTIEDTTKRNVVRTIVTETAFSIDELEELYVLFKAEHLTSCYWGGSSNPTERHDPSLPYLEQYRIDVEQFKDLFNLLFPWANGAHSDPLAVRFFRLLDQNGDALINFREFINGLGKYREAACPQEPDSAFEATQYFFEDITPETSIELHLSLCLKCSVILLFAVKKQNNPDYRHYLKLWNQETKPKRENTKDLTKLNQSQFIELCKTLYSMFSEDVAEQELYHATATVTSLLLEMGEVGKLFSSSGRRDLNLDGRSEPSMCARDVSDPKISQEPQDLGDVFGPAGLENKSSPCEDGKGDEASELPPMQDIKLEDSSPKDTGTSSAMLISDDETKDDTSMSSYSVLSAGSHELDEKLQCEDIADDTVLVRSDSRGSSGGGGGGRAHDRGLPHSTSIDKDWAITFEQFLASVLTEQALVHYFEKPVEVAARITNAKNVRKVGRPLLSTSDYEISLSG</sequence>
<dbReference type="Ensembl" id="ENSAOCT00000051017.1">
    <property type="protein sequence ID" value="ENSAOCP00000037491.1"/>
    <property type="gene ID" value="ENSAOCG00000000913.2"/>
</dbReference>
<accession>A0AAQ5XCY8</accession>
<keyword evidence="9" id="KW-1185">Reference proteome</keyword>
<dbReference type="AlphaFoldDB" id="A0AAQ5XCY8"/>
<keyword evidence="1" id="KW-0343">GTPase activation</keyword>
<feature type="domain" description="GRAM" evidence="7">
    <location>
        <begin position="143"/>
        <end position="210"/>
    </location>
</feature>
<dbReference type="PANTHER" id="PTHR47666">
    <property type="entry name" value="PROTEIN VASCULAR ASSOCIATED DEATH 1, CHLOROPLASTIC"/>
    <property type="match status" value="1"/>
</dbReference>
<reference evidence="8" key="2">
    <citation type="submission" date="2025-08" db="UniProtKB">
        <authorList>
            <consortium name="Ensembl"/>
        </authorList>
    </citation>
    <scope>IDENTIFICATION</scope>
</reference>
<dbReference type="FunFam" id="1.10.472.80:FF:000016">
    <property type="entry name" value="TBC1 domain family, member 9"/>
    <property type="match status" value="1"/>
</dbReference>
<feature type="compositionally biased region" description="Basic and acidic residues" evidence="5">
    <location>
        <begin position="1038"/>
        <end position="1048"/>
    </location>
</feature>
<dbReference type="FunFam" id="2.30.29.30:FF:000041">
    <property type="entry name" value="TBC1 domain family member 9 isoform X1"/>
    <property type="match status" value="1"/>
</dbReference>
<dbReference type="SUPFAM" id="SSF47923">
    <property type="entry name" value="Ypt/Rab-GAP domain of gyp1p"/>
    <property type="match status" value="2"/>
</dbReference>
<evidence type="ECO:0000256" key="5">
    <source>
        <dbReference type="SAM" id="MobiDB-lite"/>
    </source>
</evidence>
<reference evidence="8 9" key="1">
    <citation type="submission" date="2022-01" db="EMBL/GenBank/DDBJ databases">
        <title>A chromosome-scale genome assembly of the false clownfish, Amphiprion ocellaris.</title>
        <authorList>
            <person name="Ryu T."/>
        </authorList>
    </citation>
    <scope>NUCLEOTIDE SEQUENCE [LARGE SCALE GENOMIC DNA]</scope>
</reference>
<dbReference type="FunFam" id="1.10.8.270:FF:000002">
    <property type="entry name" value="TBC1 domain family member 9B"/>
    <property type="match status" value="1"/>
</dbReference>
<dbReference type="InterPro" id="IPR011993">
    <property type="entry name" value="PH-like_dom_sf"/>
</dbReference>
<dbReference type="Gene3D" id="2.30.29.30">
    <property type="entry name" value="Pleckstrin-homology domain (PH domain)/Phosphotyrosine-binding domain (PTB)"/>
    <property type="match status" value="2"/>
</dbReference>
<dbReference type="InterPro" id="IPR036014">
    <property type="entry name" value="TCB1D9/TCB1D9B_PH-GRAM1"/>
</dbReference>
<dbReference type="SMART" id="SM00164">
    <property type="entry name" value="TBC"/>
    <property type="match status" value="1"/>
</dbReference>
<dbReference type="PANTHER" id="PTHR47666:SF3">
    <property type="entry name" value="TBC1 DOMAIN FAMILY MEMBER 9"/>
    <property type="match status" value="1"/>
</dbReference>
<dbReference type="GO" id="GO:0003008">
    <property type="term" value="P:system process"/>
    <property type="evidence" value="ECO:0007669"/>
    <property type="project" value="UniProtKB-ARBA"/>
</dbReference>
<evidence type="ECO:0000256" key="4">
    <source>
        <dbReference type="ARBA" id="ARBA00072016"/>
    </source>
</evidence>
<evidence type="ECO:0000256" key="1">
    <source>
        <dbReference type="ARBA" id="ARBA00022468"/>
    </source>
</evidence>
<feature type="domain" description="Rab-GAP TBC" evidence="6">
    <location>
        <begin position="503"/>
        <end position="716"/>
    </location>
</feature>
<evidence type="ECO:0000313" key="9">
    <source>
        <dbReference type="Proteomes" id="UP001501940"/>
    </source>
</evidence>
<evidence type="ECO:0000256" key="2">
    <source>
        <dbReference type="ARBA" id="ARBA00022737"/>
    </source>
</evidence>
<dbReference type="SUPFAM" id="SSF47473">
    <property type="entry name" value="EF-hand"/>
    <property type="match status" value="1"/>
</dbReference>
<dbReference type="InterPro" id="IPR000195">
    <property type="entry name" value="Rab-GAP-TBC_dom"/>
</dbReference>
<dbReference type="Proteomes" id="UP001501940">
    <property type="component" value="Chromosome 4"/>
</dbReference>
<reference evidence="8" key="3">
    <citation type="submission" date="2025-09" db="UniProtKB">
        <authorList>
            <consortium name="Ensembl"/>
        </authorList>
    </citation>
    <scope>IDENTIFICATION</scope>
</reference>
<dbReference type="CDD" id="cd13354">
    <property type="entry name" value="PH-GRAM2_TCB1D9_TCB1D9B"/>
    <property type="match status" value="1"/>
</dbReference>
<dbReference type="InterPro" id="IPR036017">
    <property type="entry name" value="TCB1D9/TCB1D9B_PH-GRAM2"/>
</dbReference>
<dbReference type="SMART" id="SM00568">
    <property type="entry name" value="GRAM"/>
    <property type="match status" value="2"/>
</dbReference>
<dbReference type="Gene3D" id="1.10.238.10">
    <property type="entry name" value="EF-hand"/>
    <property type="match status" value="1"/>
</dbReference>
<name>A0AAQ5XCY8_AMPOC</name>
<evidence type="ECO:0000259" key="6">
    <source>
        <dbReference type="SMART" id="SM00164"/>
    </source>
</evidence>
<dbReference type="CDD" id="cd13351">
    <property type="entry name" value="PH-GRAM1_TCB1D9_TCB1D9B"/>
    <property type="match status" value="1"/>
</dbReference>
<dbReference type="GO" id="GO:0005096">
    <property type="term" value="F:GTPase activator activity"/>
    <property type="evidence" value="ECO:0007669"/>
    <property type="project" value="UniProtKB-KW"/>
</dbReference>